<dbReference type="EMBL" id="SPLM01000109">
    <property type="protein sequence ID" value="TMW59718.1"/>
    <property type="molecule type" value="Genomic_DNA"/>
</dbReference>
<dbReference type="GO" id="GO:0003700">
    <property type="term" value="F:DNA-binding transcription factor activity"/>
    <property type="evidence" value="ECO:0007669"/>
    <property type="project" value="InterPro"/>
</dbReference>
<dbReference type="PROSITE" id="PS50217">
    <property type="entry name" value="BZIP"/>
    <property type="match status" value="1"/>
</dbReference>
<evidence type="ECO:0000259" key="2">
    <source>
        <dbReference type="PROSITE" id="PS50217"/>
    </source>
</evidence>
<dbReference type="PROSITE" id="PS00036">
    <property type="entry name" value="BZIP_BASIC"/>
    <property type="match status" value="1"/>
</dbReference>
<dbReference type="SMART" id="SM00338">
    <property type="entry name" value="BRLZ"/>
    <property type="match status" value="1"/>
</dbReference>
<dbReference type="InterPro" id="IPR046347">
    <property type="entry name" value="bZIP_sf"/>
</dbReference>
<feature type="compositionally biased region" description="Basic and acidic residues" evidence="1">
    <location>
        <begin position="54"/>
        <end position="89"/>
    </location>
</feature>
<gene>
    <name evidence="3" type="ORF">Poli38472_004787</name>
</gene>
<dbReference type="Gene3D" id="1.20.5.170">
    <property type="match status" value="1"/>
</dbReference>
<evidence type="ECO:0000256" key="1">
    <source>
        <dbReference type="SAM" id="MobiDB-lite"/>
    </source>
</evidence>
<protein>
    <recommendedName>
        <fullName evidence="2">BZIP domain-containing protein</fullName>
    </recommendedName>
</protein>
<sequence length="148" mass="16475">MATAYLEHPCLKIEVPQDNLLGSSSMMDQLVDGFPPANTFSPSTTPGSARRKRISDDEPVDGRPLSKEEMRKKKNRESAARAREKATERMRELESRVASLQQENAYLSGLVVMMTQPATPSTALTPMEYSPAFPSDFPVLEAPLPTYW</sequence>
<feature type="compositionally biased region" description="Polar residues" evidence="1">
    <location>
        <begin position="38"/>
        <end position="47"/>
    </location>
</feature>
<dbReference type="Pfam" id="PF07716">
    <property type="entry name" value="bZIP_2"/>
    <property type="match status" value="1"/>
</dbReference>
<dbReference type="Proteomes" id="UP000794436">
    <property type="component" value="Unassembled WGS sequence"/>
</dbReference>
<keyword evidence="4" id="KW-1185">Reference proteome</keyword>
<feature type="region of interest" description="Disordered" evidence="1">
    <location>
        <begin position="24"/>
        <end position="89"/>
    </location>
</feature>
<accession>A0A8K1CB27</accession>
<reference evidence="3" key="1">
    <citation type="submission" date="2019-03" db="EMBL/GenBank/DDBJ databases">
        <title>Long read genome sequence of the mycoparasitic Pythium oligandrum ATCC 38472 isolated from sugarbeet rhizosphere.</title>
        <authorList>
            <person name="Gaulin E."/>
        </authorList>
    </citation>
    <scope>NUCLEOTIDE SEQUENCE</scope>
    <source>
        <strain evidence="3">ATCC 38472_TT</strain>
    </source>
</reference>
<evidence type="ECO:0000313" key="3">
    <source>
        <dbReference type="EMBL" id="TMW59718.1"/>
    </source>
</evidence>
<name>A0A8K1CB27_PYTOL</name>
<dbReference type="SUPFAM" id="SSF57959">
    <property type="entry name" value="Leucine zipper domain"/>
    <property type="match status" value="1"/>
</dbReference>
<evidence type="ECO:0000313" key="4">
    <source>
        <dbReference type="Proteomes" id="UP000794436"/>
    </source>
</evidence>
<proteinExistence type="predicted"/>
<dbReference type="InterPro" id="IPR004827">
    <property type="entry name" value="bZIP"/>
</dbReference>
<comment type="caution">
    <text evidence="3">The sequence shown here is derived from an EMBL/GenBank/DDBJ whole genome shotgun (WGS) entry which is preliminary data.</text>
</comment>
<dbReference type="CDD" id="cd14686">
    <property type="entry name" value="bZIP"/>
    <property type="match status" value="1"/>
</dbReference>
<dbReference type="AlphaFoldDB" id="A0A8K1CB27"/>
<organism evidence="3 4">
    <name type="scientific">Pythium oligandrum</name>
    <name type="common">Mycoparasitic fungus</name>
    <dbReference type="NCBI Taxonomy" id="41045"/>
    <lineage>
        <taxon>Eukaryota</taxon>
        <taxon>Sar</taxon>
        <taxon>Stramenopiles</taxon>
        <taxon>Oomycota</taxon>
        <taxon>Peronosporomycetes</taxon>
        <taxon>Pythiales</taxon>
        <taxon>Pythiaceae</taxon>
        <taxon>Pythium</taxon>
    </lineage>
</organism>
<feature type="domain" description="BZIP" evidence="2">
    <location>
        <begin position="65"/>
        <end position="107"/>
    </location>
</feature>
<dbReference type="OrthoDB" id="102066at2759"/>